<dbReference type="CDD" id="cd11322">
    <property type="entry name" value="AmyAc_Glg_BE"/>
    <property type="match status" value="1"/>
</dbReference>
<dbReference type="NCBIfam" id="TIGR01515">
    <property type="entry name" value="branching_enzym"/>
    <property type="match status" value="1"/>
</dbReference>
<gene>
    <name evidence="4" type="ORF">VT98_14141</name>
</gene>
<dbReference type="EMBL" id="MTKP01000414">
    <property type="protein sequence ID" value="RWX43819.1"/>
    <property type="molecule type" value="Genomic_DNA"/>
</dbReference>
<name>A0A444ISF6_9BACT</name>
<dbReference type="Gene3D" id="3.20.20.80">
    <property type="entry name" value="Glycosidases"/>
    <property type="match status" value="1"/>
</dbReference>
<feature type="domain" description="Alpha-amylase/branching enzyme C-terminal all beta" evidence="3">
    <location>
        <begin position="245"/>
        <end position="304"/>
    </location>
</feature>
<evidence type="ECO:0000313" key="4">
    <source>
        <dbReference type="EMBL" id="RWX43819.1"/>
    </source>
</evidence>
<dbReference type="Proteomes" id="UP000288086">
    <property type="component" value="Unassembled WGS sequence"/>
</dbReference>
<feature type="non-terminal residue" evidence="4">
    <location>
        <position position="1"/>
    </location>
</feature>
<dbReference type="EC" id="2.4.1.18" evidence="2"/>
<dbReference type="InterPro" id="IPR017853">
    <property type="entry name" value="GH"/>
</dbReference>
<dbReference type="Pfam" id="PF02806">
    <property type="entry name" value="Alpha-amylase_C"/>
    <property type="match status" value="1"/>
</dbReference>
<reference evidence="4 5" key="1">
    <citation type="submission" date="2017-01" db="EMBL/GenBank/DDBJ databases">
        <title>The cable genome- insights into the physiology and evolution of filamentous bacteria capable of sulfide oxidation via long distance electron transfer.</title>
        <authorList>
            <person name="Schreiber L."/>
            <person name="Bjerg J.T."/>
            <person name="Boggild A."/>
            <person name="Van De Vossenberg J."/>
            <person name="Meysman F."/>
            <person name="Nielsen L.P."/>
            <person name="Schramm A."/>
            <person name="Kjeldsen K.U."/>
        </authorList>
    </citation>
    <scope>NUCLEOTIDE SEQUENCE [LARGE SCALE GENOMIC DNA]</scope>
    <source>
        <strain evidence="4">A1</strain>
    </source>
</reference>
<keyword evidence="4" id="KW-0328">Glycosyltransferase</keyword>
<dbReference type="InterPro" id="IPR013780">
    <property type="entry name" value="Glyco_hydro_b"/>
</dbReference>
<sequence length="308" mass="35792">VRSFLISNALFWIDKYHIDGLRVDAVASMLYLDYSREEGEWLPNEHGGRENLAAISFLRKTNEVVHGIYPGVLTIAEESTSWPMVSRPTWLGGLGFSLKWNMGWMHDTLNYMEHNAIHRRFHHNEMTFGMLYAFQENFTLPISHDEVVHGKGSLINKMSGDEWQKFANLRAYFGFMWGYPGKKLLFMGCEFGQWQEWNHDKGLEWDALTAGTHQGVQRYVSDLNKVYKHEPALHENDYEWSGFSWINANDSDNSIFSFIRKAKKTDDFLVVICNFTPVIREQYRIGVPKGGQYREIINSDLTVYQAVV</sequence>
<dbReference type="Gene3D" id="2.60.40.1180">
    <property type="entry name" value="Golgi alpha-mannosidase II"/>
    <property type="match status" value="1"/>
</dbReference>
<protein>
    <recommendedName>
        <fullName evidence="2">1,4-alpha-glucan branching enzyme</fullName>
        <ecNumber evidence="2">2.4.1.18</ecNumber>
    </recommendedName>
</protein>
<comment type="caution">
    <text evidence="4">The sequence shown here is derived from an EMBL/GenBank/DDBJ whole genome shotgun (WGS) entry which is preliminary data.</text>
</comment>
<organism evidence="4 5">
    <name type="scientific">Candidatus Electrothrix communis</name>
    <dbReference type="NCBI Taxonomy" id="1859133"/>
    <lineage>
        <taxon>Bacteria</taxon>
        <taxon>Pseudomonadati</taxon>
        <taxon>Thermodesulfobacteriota</taxon>
        <taxon>Desulfobulbia</taxon>
        <taxon>Desulfobulbales</taxon>
        <taxon>Desulfobulbaceae</taxon>
        <taxon>Candidatus Electrothrix</taxon>
    </lineage>
</organism>
<dbReference type="InterPro" id="IPR006407">
    <property type="entry name" value="GlgB"/>
</dbReference>
<keyword evidence="5" id="KW-1185">Reference proteome</keyword>
<dbReference type="GO" id="GO:0043169">
    <property type="term" value="F:cation binding"/>
    <property type="evidence" value="ECO:0007669"/>
    <property type="project" value="InterPro"/>
</dbReference>
<evidence type="ECO:0000256" key="1">
    <source>
        <dbReference type="ARBA" id="ARBA00023277"/>
    </source>
</evidence>
<evidence type="ECO:0000259" key="3">
    <source>
        <dbReference type="Pfam" id="PF02806"/>
    </source>
</evidence>
<proteinExistence type="predicted"/>
<evidence type="ECO:0000256" key="2">
    <source>
        <dbReference type="NCBIfam" id="TIGR01515"/>
    </source>
</evidence>
<dbReference type="SUPFAM" id="SSF51011">
    <property type="entry name" value="Glycosyl hydrolase domain"/>
    <property type="match status" value="1"/>
</dbReference>
<keyword evidence="1" id="KW-0119">Carbohydrate metabolism</keyword>
<dbReference type="GO" id="GO:0005829">
    <property type="term" value="C:cytosol"/>
    <property type="evidence" value="ECO:0007669"/>
    <property type="project" value="TreeGrafter"/>
</dbReference>
<dbReference type="GO" id="GO:0003844">
    <property type="term" value="F:1,4-alpha-glucan branching enzyme activity"/>
    <property type="evidence" value="ECO:0007669"/>
    <property type="project" value="UniProtKB-UniRule"/>
</dbReference>
<evidence type="ECO:0000313" key="5">
    <source>
        <dbReference type="Proteomes" id="UP000288086"/>
    </source>
</evidence>
<dbReference type="GO" id="GO:0005978">
    <property type="term" value="P:glycogen biosynthetic process"/>
    <property type="evidence" value="ECO:0007669"/>
    <property type="project" value="UniProtKB-UniRule"/>
</dbReference>
<dbReference type="InterPro" id="IPR006048">
    <property type="entry name" value="A-amylase/branching_C"/>
</dbReference>
<accession>A0A444ISF6</accession>
<keyword evidence="4" id="KW-0808">Transferase</keyword>
<dbReference type="PANTHER" id="PTHR43651">
    <property type="entry name" value="1,4-ALPHA-GLUCAN-BRANCHING ENZYME"/>
    <property type="match status" value="1"/>
</dbReference>
<dbReference type="SUPFAM" id="SSF51445">
    <property type="entry name" value="(Trans)glycosidases"/>
    <property type="match status" value="1"/>
</dbReference>
<dbReference type="AlphaFoldDB" id="A0A444ISF6"/>
<dbReference type="PANTHER" id="PTHR43651:SF3">
    <property type="entry name" value="1,4-ALPHA-GLUCAN-BRANCHING ENZYME"/>
    <property type="match status" value="1"/>
</dbReference>